<dbReference type="RefSeq" id="XP_007604069.1">
    <property type="nucleotide sequence ID" value="XM_007604007.1"/>
</dbReference>
<keyword evidence="1" id="KW-0472">Membrane</keyword>
<accession>L2GMU4</accession>
<feature type="non-terminal residue" evidence="2">
    <location>
        <position position="1"/>
    </location>
</feature>
<keyword evidence="1" id="KW-0812">Transmembrane</keyword>
<dbReference type="InParanoid" id="L2GMU4"/>
<dbReference type="Proteomes" id="UP000011082">
    <property type="component" value="Unassembled WGS sequence"/>
</dbReference>
<dbReference type="VEuPathDB" id="MicrosporidiaDB:VICG_00617"/>
<feature type="transmembrane region" description="Helical" evidence="1">
    <location>
        <begin position="6"/>
        <end position="27"/>
    </location>
</feature>
<name>L2GMU4_VITCO</name>
<proteinExistence type="predicted"/>
<organism evidence="2 3">
    <name type="scientific">Vittaforma corneae (strain ATCC 50505)</name>
    <name type="common">Microsporidian parasite</name>
    <name type="synonym">Nosema corneum</name>
    <dbReference type="NCBI Taxonomy" id="993615"/>
    <lineage>
        <taxon>Eukaryota</taxon>
        <taxon>Fungi</taxon>
        <taxon>Fungi incertae sedis</taxon>
        <taxon>Microsporidia</taxon>
        <taxon>Nosematidae</taxon>
        <taxon>Vittaforma</taxon>
    </lineage>
</organism>
<keyword evidence="3" id="KW-1185">Reference proteome</keyword>
<keyword evidence="1" id="KW-1133">Transmembrane helix</keyword>
<sequence length="123" mass="14752">LLLTYYCLYCFLTLLLLISLSYLMLTYHFPSYLSLVYSLYYYLYYLLITYSYSYSLLVLFLTYYLPYHSSAIYLPPSYSFYHIPYITCSHLSILSLLISLSLFTYYLVFITYHPSPYFTSIPV</sequence>
<dbReference type="HOGENOM" id="CLU_2020879_0_0_1"/>
<dbReference type="EMBL" id="JH370133">
    <property type="protein sequence ID" value="ELA42218.1"/>
    <property type="molecule type" value="Genomic_DNA"/>
</dbReference>
<evidence type="ECO:0000256" key="1">
    <source>
        <dbReference type="SAM" id="Phobius"/>
    </source>
</evidence>
<dbReference type="AlphaFoldDB" id="L2GMU4"/>
<gene>
    <name evidence="2" type="ORF">VICG_00617</name>
</gene>
<protein>
    <submittedName>
        <fullName evidence="2">Uncharacterized protein</fullName>
    </submittedName>
</protein>
<dbReference type="GeneID" id="19881334"/>
<reference evidence="3" key="1">
    <citation type="submission" date="2011-05" db="EMBL/GenBank/DDBJ databases">
        <title>The genome sequence of Vittaforma corneae strain ATCC 50505.</title>
        <authorList>
            <consortium name="The Broad Institute Genome Sequencing Platform"/>
            <person name="Cuomo C."/>
            <person name="Didier E."/>
            <person name="Bowers L."/>
            <person name="Young S.K."/>
            <person name="Zeng Q."/>
            <person name="Gargeya S."/>
            <person name="Fitzgerald M."/>
            <person name="Haas B."/>
            <person name="Abouelleil A."/>
            <person name="Alvarado L."/>
            <person name="Arachchi H.M."/>
            <person name="Berlin A."/>
            <person name="Chapman S.B."/>
            <person name="Gearin G."/>
            <person name="Goldberg J."/>
            <person name="Griggs A."/>
            <person name="Gujja S."/>
            <person name="Hansen M."/>
            <person name="Heiman D."/>
            <person name="Howarth C."/>
            <person name="Larimer J."/>
            <person name="Lui A."/>
            <person name="MacDonald P.J.P."/>
            <person name="McCowen C."/>
            <person name="Montmayeur A."/>
            <person name="Murphy C."/>
            <person name="Neiman D."/>
            <person name="Pearson M."/>
            <person name="Priest M."/>
            <person name="Roberts A."/>
            <person name="Saif S."/>
            <person name="Shea T."/>
            <person name="Sisk P."/>
            <person name="Stolte C."/>
            <person name="Sykes S."/>
            <person name="Wortman J."/>
            <person name="Nusbaum C."/>
            <person name="Birren B."/>
        </authorList>
    </citation>
    <scope>NUCLEOTIDE SEQUENCE [LARGE SCALE GENOMIC DNA]</scope>
    <source>
        <strain evidence="3">ATCC 50505</strain>
    </source>
</reference>
<evidence type="ECO:0000313" key="3">
    <source>
        <dbReference type="Proteomes" id="UP000011082"/>
    </source>
</evidence>
<feature type="transmembrane region" description="Helical" evidence="1">
    <location>
        <begin position="83"/>
        <end position="108"/>
    </location>
</feature>
<feature type="transmembrane region" description="Helical" evidence="1">
    <location>
        <begin position="39"/>
        <end position="63"/>
    </location>
</feature>
<evidence type="ECO:0000313" key="2">
    <source>
        <dbReference type="EMBL" id="ELA42218.1"/>
    </source>
</evidence>